<dbReference type="SUPFAM" id="SSF57196">
    <property type="entry name" value="EGF/Laminin"/>
    <property type="match status" value="1"/>
</dbReference>
<name>A9QQ68_LYCSI</name>
<evidence type="ECO:0000256" key="1">
    <source>
        <dbReference type="PROSITE-ProRule" id="PRU00076"/>
    </source>
</evidence>
<dbReference type="PROSITE" id="PS50026">
    <property type="entry name" value="EGF_3"/>
    <property type="match status" value="1"/>
</dbReference>
<evidence type="ECO:0000313" key="3">
    <source>
        <dbReference type="EMBL" id="ABX75453.1"/>
    </source>
</evidence>
<proteinExistence type="evidence at transcript level"/>
<organism evidence="3">
    <name type="scientific">Lycosa singoriensis</name>
    <name type="common">Wolf spider</name>
    <name type="synonym">Aranea singoriensis</name>
    <dbReference type="NCBI Taxonomy" id="434756"/>
    <lineage>
        <taxon>Eukaryota</taxon>
        <taxon>Metazoa</taxon>
        <taxon>Ecdysozoa</taxon>
        <taxon>Arthropoda</taxon>
        <taxon>Chelicerata</taxon>
        <taxon>Arachnida</taxon>
        <taxon>Araneae</taxon>
        <taxon>Araneomorphae</taxon>
        <taxon>Entelegynae</taxon>
        <taxon>Lycosoidea</taxon>
        <taxon>Lycosidae</taxon>
        <taxon>Lycosa</taxon>
    </lineage>
</organism>
<dbReference type="InterPro" id="IPR000742">
    <property type="entry name" value="EGF"/>
</dbReference>
<feature type="non-terminal residue" evidence="3">
    <location>
        <position position="1"/>
    </location>
</feature>
<feature type="disulfide bond" evidence="1">
    <location>
        <begin position="171"/>
        <end position="180"/>
    </location>
</feature>
<feature type="disulfide bond" evidence="1">
    <location>
        <begin position="153"/>
        <end position="163"/>
    </location>
</feature>
<dbReference type="Gene3D" id="2.10.25.10">
    <property type="entry name" value="Laminin"/>
    <property type="match status" value="1"/>
</dbReference>
<dbReference type="PROSITE" id="PS00022">
    <property type="entry name" value="EGF_1"/>
    <property type="match status" value="1"/>
</dbReference>
<keyword evidence="1" id="KW-0245">EGF-like domain</keyword>
<protein>
    <submittedName>
        <fullName evidence="3">Hemolectin</fullName>
    </submittedName>
</protein>
<sequence>GGGGLGHMGGGGGFLGKHGKSAAMYTILPYMAYKTAPKLFRPRFGFGSMPMFVPMMLFHHHHYGYGYGHGFYPGHNHYYDVYNNDYVGKCQQPIRRNFTEIRCKSSYKEINCDAKCETGYEFPENITLVSNKCWHMTGVWRPKKNFPVCSPVCGDGCSNGGECLFPGKCSCQPEYRGDRCQFHFLNCDVRVITKGANVGWVCNHKKNETECKIRCKEGQFETPTPEAFKCTPEGVWTPDTFAQMRPHRKTRC</sequence>
<dbReference type="AlphaFoldDB" id="A9QQ68"/>
<dbReference type="EMBL" id="EU247154">
    <property type="protein sequence ID" value="ABX75453.1"/>
    <property type="molecule type" value="mRNA"/>
</dbReference>
<reference evidence="3" key="1">
    <citation type="submission" date="2007-10" db="EMBL/GenBank/DDBJ databases">
        <title>Transcriptome analysis of the venom gland of the Chinese wolf spider Lycosa Singoriensis.</title>
        <authorList>
            <person name="Zhang Y."/>
            <person name="Liang S."/>
        </authorList>
    </citation>
    <scope>NUCLEOTIDE SEQUENCE</scope>
    <source>
        <tissue evidence="3">Venom gland</tissue>
    </source>
</reference>
<comment type="caution">
    <text evidence="1">Lacks conserved residue(s) required for the propagation of feature annotation.</text>
</comment>
<evidence type="ECO:0000259" key="2">
    <source>
        <dbReference type="PROSITE" id="PS50026"/>
    </source>
</evidence>
<keyword evidence="1" id="KW-1015">Disulfide bond</keyword>
<accession>A9QQ68</accession>
<feature type="domain" description="EGF-like" evidence="2">
    <location>
        <begin position="150"/>
        <end position="181"/>
    </location>
</feature>